<dbReference type="OrthoDB" id="3439169at2759"/>
<dbReference type="Proteomes" id="UP000006753">
    <property type="component" value="Unassembled WGS sequence"/>
</dbReference>
<dbReference type="AlphaFoldDB" id="K1XBA3"/>
<feature type="region of interest" description="Disordered" evidence="1">
    <location>
        <begin position="335"/>
        <end position="368"/>
    </location>
</feature>
<dbReference type="HOGENOM" id="CLU_752418_0_0_1"/>
<gene>
    <name evidence="2" type="ORF">MBM_03775</name>
</gene>
<evidence type="ECO:0000313" key="3">
    <source>
        <dbReference type="Proteomes" id="UP000006753"/>
    </source>
</evidence>
<proteinExistence type="predicted"/>
<protein>
    <submittedName>
        <fullName evidence="2">Heterokaryon incompatibility protein</fullName>
    </submittedName>
</protein>
<keyword evidence="3" id="KW-1185">Reference proteome</keyword>
<reference evidence="2 3" key="1">
    <citation type="journal article" date="2012" name="BMC Genomics">
        <title>Sequencing the genome of Marssonina brunnea reveals fungus-poplar co-evolution.</title>
        <authorList>
            <person name="Zhu S."/>
            <person name="Cao Y.-Z."/>
            <person name="Jiang C."/>
            <person name="Tan B.-Y."/>
            <person name="Wang Z."/>
            <person name="Feng S."/>
            <person name="Zhang L."/>
            <person name="Su X.-H."/>
            <person name="Brejova B."/>
            <person name="Vinar T."/>
            <person name="Xu M."/>
            <person name="Wang M.-X."/>
            <person name="Zhang S.-G."/>
            <person name="Huang M.-R."/>
            <person name="Wu R."/>
            <person name="Zhou Y."/>
        </authorList>
    </citation>
    <scope>NUCLEOTIDE SEQUENCE [LARGE SCALE GENOMIC DNA]</scope>
    <source>
        <strain evidence="2 3">MB_m1</strain>
    </source>
</reference>
<name>K1XBA3_MARBU</name>
<evidence type="ECO:0000256" key="1">
    <source>
        <dbReference type="SAM" id="MobiDB-lite"/>
    </source>
</evidence>
<accession>K1XBA3</accession>
<organism evidence="2 3">
    <name type="scientific">Marssonina brunnea f. sp. multigermtubi (strain MB_m1)</name>
    <name type="common">Marssonina leaf spot fungus</name>
    <dbReference type="NCBI Taxonomy" id="1072389"/>
    <lineage>
        <taxon>Eukaryota</taxon>
        <taxon>Fungi</taxon>
        <taxon>Dikarya</taxon>
        <taxon>Ascomycota</taxon>
        <taxon>Pezizomycotina</taxon>
        <taxon>Leotiomycetes</taxon>
        <taxon>Helotiales</taxon>
        <taxon>Drepanopezizaceae</taxon>
        <taxon>Drepanopeziza</taxon>
    </lineage>
</organism>
<sequence length="368" mass="41226">MLTLPRLKLQAFQDRNFAVEEEPGPLPRRARLTRRNLKAFDTMGREKKRCGCIWNGDGVWDDKTDHVVVGLKVSRGSPRKRNIGFNDDLPPAQPDMIEGPKRTQLHPFMAERQAAYDGACLTHGRNVARDFLGKPDRLQHAYIQTFTTDGTVLRTFAHHSSESRGRMDYHKTATSYSVTLDNFQGFRTGRRYIRNLQDHAKKLSEELRDELLQHASVTSPSENGDRSDGEVSAAPIDEYGGHPNGLDEGAAGPAKSDHEHQPYGIFPAMSVADPCRDRLDDMSIVDGVTAAQITFDDSYRLDEEQQAAWQADHVSVSAAVILSPPRPVLLLKRSRRSVTGTRQTSVADHRGDRGLNEPTSWYGKELLE</sequence>
<dbReference type="EMBL" id="JH921434">
    <property type="protein sequence ID" value="EKD18003.1"/>
    <property type="molecule type" value="Genomic_DNA"/>
</dbReference>
<feature type="compositionally biased region" description="Polar residues" evidence="1">
    <location>
        <begin position="337"/>
        <end position="346"/>
    </location>
</feature>
<evidence type="ECO:0000313" key="2">
    <source>
        <dbReference type="EMBL" id="EKD18003.1"/>
    </source>
</evidence>
<feature type="region of interest" description="Disordered" evidence="1">
    <location>
        <begin position="215"/>
        <end position="261"/>
    </location>
</feature>
<dbReference type="KEGG" id="mbe:MBM_03775"/>
<dbReference type="InParanoid" id="K1XBA3"/>